<accession>A0A5R9J876</accession>
<comment type="caution">
    <text evidence="3">The sequence shown here is derived from an EMBL/GenBank/DDBJ whole genome shotgun (WGS) entry which is preliminary data.</text>
</comment>
<keyword evidence="4" id="KW-1185">Reference proteome</keyword>
<dbReference type="AlphaFoldDB" id="A0A5R9J876"/>
<feature type="domain" description="UspA" evidence="2">
    <location>
        <begin position="6"/>
        <end position="96"/>
    </location>
</feature>
<dbReference type="InterPro" id="IPR006016">
    <property type="entry name" value="UspA"/>
</dbReference>
<organism evidence="3 4">
    <name type="scientific">Lichenicoccus roseus</name>
    <dbReference type="NCBI Taxonomy" id="2683649"/>
    <lineage>
        <taxon>Bacteria</taxon>
        <taxon>Pseudomonadati</taxon>
        <taxon>Pseudomonadota</taxon>
        <taxon>Alphaproteobacteria</taxon>
        <taxon>Acetobacterales</taxon>
        <taxon>Acetobacteraceae</taxon>
        <taxon>Lichenicoccus</taxon>
    </lineage>
</organism>
<comment type="similarity">
    <text evidence="1">Belongs to the universal stress protein A family.</text>
</comment>
<evidence type="ECO:0000313" key="4">
    <source>
        <dbReference type="Proteomes" id="UP000305654"/>
    </source>
</evidence>
<proteinExistence type="inferred from homology"/>
<protein>
    <submittedName>
        <fullName evidence="3">Universal stress protein</fullName>
    </submittedName>
</protein>
<reference evidence="3 4" key="1">
    <citation type="submission" date="2019-05" db="EMBL/GenBank/DDBJ databases">
        <authorList>
            <person name="Pankratov T."/>
            <person name="Grouzdev D."/>
        </authorList>
    </citation>
    <scope>NUCLEOTIDE SEQUENCE [LARGE SCALE GENOMIC DNA]</scope>
    <source>
        <strain evidence="3 4">KEBCLARHB70R</strain>
    </source>
</reference>
<evidence type="ECO:0000259" key="2">
    <source>
        <dbReference type="Pfam" id="PF00582"/>
    </source>
</evidence>
<dbReference type="PRINTS" id="PR01438">
    <property type="entry name" value="UNVRSLSTRESS"/>
</dbReference>
<dbReference type="Proteomes" id="UP000305654">
    <property type="component" value="Unassembled WGS sequence"/>
</dbReference>
<dbReference type="RefSeq" id="WP_138326891.1">
    <property type="nucleotide sequence ID" value="NZ_VCDI01000005.1"/>
</dbReference>
<dbReference type="PANTHER" id="PTHR46268:SF15">
    <property type="entry name" value="UNIVERSAL STRESS PROTEIN HP_0031"/>
    <property type="match status" value="1"/>
</dbReference>
<dbReference type="Pfam" id="PF00582">
    <property type="entry name" value="Usp"/>
    <property type="match status" value="2"/>
</dbReference>
<name>A0A5R9J876_9PROT</name>
<dbReference type="OrthoDB" id="9804721at2"/>
<dbReference type="PANTHER" id="PTHR46268">
    <property type="entry name" value="STRESS RESPONSE PROTEIN NHAX"/>
    <property type="match status" value="1"/>
</dbReference>
<dbReference type="InterPro" id="IPR006015">
    <property type="entry name" value="Universal_stress_UspA"/>
</dbReference>
<dbReference type="EMBL" id="VCDI01000005">
    <property type="protein sequence ID" value="TLU71821.1"/>
    <property type="molecule type" value="Genomic_DNA"/>
</dbReference>
<dbReference type="SUPFAM" id="SSF52402">
    <property type="entry name" value="Adenine nucleotide alpha hydrolases-like"/>
    <property type="match status" value="2"/>
</dbReference>
<evidence type="ECO:0000256" key="1">
    <source>
        <dbReference type="ARBA" id="ARBA00008791"/>
    </source>
</evidence>
<evidence type="ECO:0000313" key="3">
    <source>
        <dbReference type="EMBL" id="TLU71821.1"/>
    </source>
</evidence>
<dbReference type="Gene3D" id="3.40.50.12370">
    <property type="match status" value="1"/>
</dbReference>
<dbReference type="CDD" id="cd00293">
    <property type="entry name" value="USP-like"/>
    <property type="match status" value="1"/>
</dbReference>
<gene>
    <name evidence="3" type="ORF">FE263_15285</name>
</gene>
<sequence length="297" mass="31471">MSDLLRKILLPLNGTPNGEAALATALILAKRSGAHVAALHVRSDSREVAPLAGEGLSGAMVEEMMTAAERESARRSLVVREVFDRLVGAAGIEVRGGPPEPDPLTHLMSGPSASFRSVTGREHEVVAYAARLSDLTVVPHADSGEEVSSSEALHAVLFDSGRPVVIAPKLTPKQVGRRLCIAWNGTGESASAIMSILPWAKQADEVQVLHSEDYQRRGPDAAALLGYLSLHGIRATLQSFRAIDKDVGAGLLAAATKFGADMLSMGAYSHSRLRQLILGGVTRHVLENAQVTVLMAR</sequence>
<feature type="domain" description="UspA" evidence="2">
    <location>
        <begin position="234"/>
        <end position="297"/>
    </location>
</feature>